<dbReference type="PANTHER" id="PTHR31650">
    <property type="entry name" value="O-ACYLTRANSFERASE (WSD1-LIKE) FAMILY PROTEIN"/>
    <property type="match status" value="1"/>
</dbReference>
<gene>
    <name evidence="9" type="ORF">SARC_13875</name>
</gene>
<evidence type="ECO:0000313" key="9">
    <source>
        <dbReference type="EMBL" id="KNC73565.1"/>
    </source>
</evidence>
<dbReference type="OrthoDB" id="619536at2759"/>
<dbReference type="STRING" id="667725.A0A0L0FA24"/>
<evidence type="ECO:0000256" key="2">
    <source>
        <dbReference type="ARBA" id="ARBA00005189"/>
    </source>
</evidence>
<dbReference type="GeneID" id="25914379"/>
<evidence type="ECO:0000256" key="5">
    <source>
        <dbReference type="ARBA" id="ARBA00023315"/>
    </source>
</evidence>
<dbReference type="InterPro" id="IPR004255">
    <property type="entry name" value="O-acyltransferase_WSD1_N"/>
</dbReference>
<dbReference type="EC" id="2.3.1.20" evidence="3"/>
<dbReference type="InterPro" id="IPR045034">
    <property type="entry name" value="O-acyltransferase_WSD1-like"/>
</dbReference>
<keyword evidence="7" id="KW-0812">Transmembrane</keyword>
<evidence type="ECO:0000256" key="4">
    <source>
        <dbReference type="ARBA" id="ARBA00022679"/>
    </source>
</evidence>
<keyword evidence="5" id="KW-0012">Acyltransferase</keyword>
<protein>
    <recommendedName>
        <fullName evidence="3">diacylglycerol O-acyltransferase</fullName>
        <ecNumber evidence="3">2.3.1.20</ecNumber>
    </recommendedName>
</protein>
<evidence type="ECO:0000256" key="3">
    <source>
        <dbReference type="ARBA" id="ARBA00013244"/>
    </source>
</evidence>
<name>A0A0L0FA24_9EUKA</name>
<sequence length="380" mass="43148">MSTPLYILFAVCALVALTGIYLKRRVESITVEAIARYGPETEYIPARDNMWKIEGDTNKCIISAVMVVENLTTETMKKEFMASVNQDHYRRFKQRYVSYKGLPFFIKDKDFDVNVMIRRCDDANKPTNEAELNLYLGRECSLAMPFDRPLWNITVIEDYQKKSAGVSETIVLFKIHHTVGDGISLGTMMFNILNTEQQMKQIEESNSDTILEKTLAVSESSSQVQKKPPANPWLVHAMTTVMFIPTLLQIIFKPKDDNFFKSSNLEGKKVVAMSHTYDLDKVKAIKNKLSTKFNGKMTINDVLMGNFGCALNRVWSKLDVGVKAPKEITVVMPINMRSDDKVPAIENRWAQPLVKIPTHTSDPIESALTMKKEIDALKKS</sequence>
<keyword evidence="7" id="KW-0472">Membrane</keyword>
<keyword evidence="10" id="KW-1185">Reference proteome</keyword>
<dbReference type="UniPathway" id="UPA00282"/>
<reference evidence="9 10" key="1">
    <citation type="submission" date="2011-02" db="EMBL/GenBank/DDBJ databases">
        <title>The Genome Sequence of Sphaeroforma arctica JP610.</title>
        <authorList>
            <consortium name="The Broad Institute Genome Sequencing Platform"/>
            <person name="Russ C."/>
            <person name="Cuomo C."/>
            <person name="Young S.K."/>
            <person name="Zeng Q."/>
            <person name="Gargeya S."/>
            <person name="Alvarado L."/>
            <person name="Berlin A."/>
            <person name="Chapman S.B."/>
            <person name="Chen Z."/>
            <person name="Freedman E."/>
            <person name="Gellesch M."/>
            <person name="Goldberg J."/>
            <person name="Griggs A."/>
            <person name="Gujja S."/>
            <person name="Heilman E."/>
            <person name="Heiman D."/>
            <person name="Howarth C."/>
            <person name="Mehta T."/>
            <person name="Neiman D."/>
            <person name="Pearson M."/>
            <person name="Roberts A."/>
            <person name="Saif S."/>
            <person name="Shea T."/>
            <person name="Shenoy N."/>
            <person name="Sisk P."/>
            <person name="Stolte C."/>
            <person name="Sykes S."/>
            <person name="White J."/>
            <person name="Yandava C."/>
            <person name="Burger G."/>
            <person name="Gray M.W."/>
            <person name="Holland P.W.H."/>
            <person name="King N."/>
            <person name="Lang F.B.F."/>
            <person name="Roger A.J."/>
            <person name="Ruiz-Trillo I."/>
            <person name="Haas B."/>
            <person name="Nusbaum C."/>
            <person name="Birren B."/>
        </authorList>
    </citation>
    <scope>NUCLEOTIDE SEQUENCE [LARGE SCALE GENOMIC DNA]</scope>
    <source>
        <strain evidence="9 10">JP610</strain>
    </source>
</reference>
<feature type="non-terminal residue" evidence="9">
    <location>
        <position position="380"/>
    </location>
</feature>
<evidence type="ECO:0000313" key="10">
    <source>
        <dbReference type="Proteomes" id="UP000054560"/>
    </source>
</evidence>
<dbReference type="PANTHER" id="PTHR31650:SF1">
    <property type="entry name" value="WAX ESTER SYNTHASE_DIACYLGLYCEROL ACYLTRANSFERASE 4-RELATED"/>
    <property type="match status" value="1"/>
</dbReference>
<comment type="pathway">
    <text evidence="2">Lipid metabolism.</text>
</comment>
<dbReference type="GO" id="GO:0019432">
    <property type="term" value="P:triglyceride biosynthetic process"/>
    <property type="evidence" value="ECO:0007669"/>
    <property type="project" value="UniProtKB-UniPathway"/>
</dbReference>
<keyword evidence="4" id="KW-0808">Transferase</keyword>
<evidence type="ECO:0000259" key="8">
    <source>
        <dbReference type="Pfam" id="PF03007"/>
    </source>
</evidence>
<evidence type="ECO:0000256" key="6">
    <source>
        <dbReference type="ARBA" id="ARBA00048109"/>
    </source>
</evidence>
<proteinExistence type="predicted"/>
<dbReference type="Pfam" id="PF03007">
    <property type="entry name" value="WS_DGAT_cat"/>
    <property type="match status" value="1"/>
</dbReference>
<accession>A0A0L0FA24</accession>
<comment type="pathway">
    <text evidence="1">Glycerolipid metabolism; triacylglycerol biosynthesis.</text>
</comment>
<dbReference type="AlphaFoldDB" id="A0A0L0FA24"/>
<feature type="domain" description="O-acyltransferase WSD1-like N-terminal" evidence="8">
    <location>
        <begin position="50"/>
        <end position="208"/>
    </location>
</feature>
<dbReference type="RefSeq" id="XP_014147467.1">
    <property type="nucleotide sequence ID" value="XM_014291992.1"/>
</dbReference>
<comment type="catalytic activity">
    <reaction evidence="6">
        <text>an acyl-CoA + a 1,2-diacyl-sn-glycerol = a triacyl-sn-glycerol + CoA</text>
        <dbReference type="Rhea" id="RHEA:10868"/>
        <dbReference type="ChEBI" id="CHEBI:17815"/>
        <dbReference type="ChEBI" id="CHEBI:57287"/>
        <dbReference type="ChEBI" id="CHEBI:58342"/>
        <dbReference type="ChEBI" id="CHEBI:64615"/>
        <dbReference type="EC" id="2.3.1.20"/>
    </reaction>
</comment>
<dbReference type="EMBL" id="KQ245456">
    <property type="protein sequence ID" value="KNC73565.1"/>
    <property type="molecule type" value="Genomic_DNA"/>
</dbReference>
<dbReference type="GO" id="GO:0004144">
    <property type="term" value="F:diacylglycerol O-acyltransferase activity"/>
    <property type="evidence" value="ECO:0007669"/>
    <property type="project" value="UniProtKB-EC"/>
</dbReference>
<keyword evidence="7" id="KW-1133">Transmembrane helix</keyword>
<evidence type="ECO:0000256" key="7">
    <source>
        <dbReference type="SAM" id="Phobius"/>
    </source>
</evidence>
<feature type="transmembrane region" description="Helical" evidence="7">
    <location>
        <begin position="233"/>
        <end position="252"/>
    </location>
</feature>
<dbReference type="GO" id="GO:0005886">
    <property type="term" value="C:plasma membrane"/>
    <property type="evidence" value="ECO:0007669"/>
    <property type="project" value="TreeGrafter"/>
</dbReference>
<evidence type="ECO:0000256" key="1">
    <source>
        <dbReference type="ARBA" id="ARBA00004771"/>
    </source>
</evidence>
<feature type="transmembrane region" description="Helical" evidence="7">
    <location>
        <begin position="6"/>
        <end position="22"/>
    </location>
</feature>
<organism evidence="9 10">
    <name type="scientific">Sphaeroforma arctica JP610</name>
    <dbReference type="NCBI Taxonomy" id="667725"/>
    <lineage>
        <taxon>Eukaryota</taxon>
        <taxon>Ichthyosporea</taxon>
        <taxon>Ichthyophonida</taxon>
        <taxon>Sphaeroforma</taxon>
    </lineage>
</organism>
<dbReference type="Proteomes" id="UP000054560">
    <property type="component" value="Unassembled WGS sequence"/>
</dbReference>